<evidence type="ECO:0000313" key="2">
    <source>
        <dbReference type="EMBL" id="PWN33742.1"/>
    </source>
</evidence>
<sequence>MDVGGAFATRHVAPSDSRLLSNLIKAERNYITHLRSSVNAAHGASSSLSAWGTSEAPDVADASGRLANLLSACADVQSTHVAAIEGYRAALKDVADREASIRTVFRDRDILVSRLIKASQKSASASSKKSPEERAEKVAKAQRELAACEEVLTVEEAALVGVKRRTFKEALTMRMKTMGDAGAAMVDAAKEAILLLDQFDSTAYQMPMSPIEPYDESTLQHQQGMTQDTLHPYHQYHHQYNQGADDQYAVNHPNFENSSVTPSQSASQVYQPNHNRDSMMYNAPFGVIAEGDGNHVAQQQNNGNPEEYDSDEEDWRRSFGGGQGENAQPVMVHQGVGSVLPAPHQLDMRAGTEADFVPHMFPVHSSRNNDAQHYNASPDMNNIQSATPAPTPPAKDESKRLSRNSTIKKSKRTEAEDSVRNNPNQLNYVSMPPIPTAPRLNSNGVNLAPIPTAPKLYMPGASGAQEDSSDEEEQRRTVAHRGGGSDWTSRNQYKREEDGHSSDDGTAKASRLSGNRKTSIFGKMGRLFRGDPKNEESRTSSSIDARPKRSSSQWDTRTDANIRSNYKVHDPSSLQRRQSALSKPLVPTQEDSSDEEQVDERKLVRNVNKGPPLWQTQKSNSDIGTSKSLIKRPASLRRTPSATINAGPMSWKAHQEAEEKKRPESMVGHASAPEGLSRSSTMISTTPSKKKKKKVKSIASNDGGSEIGTQSTRSKPLATAGSRNSVIVTGDASSGVRRSDSLNYGAMRGTKEKEKEKDTLARRSSKRLSAMSTQQIHGHGNKVGAMSSIDPSGKFATSNWVAKSNVNEEEESKPSATPAAPVKPTARHAVTGQTPKAATPKPQATSTSEPPKHVPQPSRTMSPPLKPALKQGTDLTRSGSTMSTGAPILPSIPAPISAPPPASTLLDKQGGSNSVASNPSSLLSLEQDKNIDGTGRLNFSSLNEGDSSKDEGTVKVPRTALPRIDMPASEPFRVELTDNGGKGKVSTPQKEGVPTFSNGEPLLTPNERKAYHEFMSTGENDDAKKVAGQPEGVTRTTVARASVGGGVLGPKNIPPPQQQQKQQPPAEEPAKTLATHVPPKLSRSYSGDIPLSDSSSDEEEIIRPAKPVDTPAKAIDHQHTGTSTATATKQPASILSNSHLHAAHGGDGNERSPEGSGVGSTVSRRKSVRMAPDVKLPPETPPADTPKAFGSQQSSGSKLSSRIAPPPPAPPRITAHSERPIDLGAMPERTGWSTRIGMSRTDDSSDEDNDGEGEDAYAAARRNFGSISRSWGKAMGKSEPSEPASGGGGGGSKAGSIKRKKKKSTGPTNSGYNPAIPLPVGMEVVGRSASRKGK</sequence>
<feature type="compositionally biased region" description="Pro residues" evidence="1">
    <location>
        <begin position="890"/>
        <end position="902"/>
    </location>
</feature>
<feature type="region of interest" description="Disordered" evidence="1">
    <location>
        <begin position="252"/>
        <end position="277"/>
    </location>
</feature>
<feature type="region of interest" description="Disordered" evidence="1">
    <location>
        <begin position="295"/>
        <end position="324"/>
    </location>
</feature>
<dbReference type="Pfam" id="PF13805">
    <property type="entry name" value="Pil1"/>
    <property type="match status" value="1"/>
</dbReference>
<dbReference type="PANTHER" id="PTHR31962:SF1">
    <property type="entry name" value="SPHINGOLIPID LONG CHAIN BASE-RESPONSIVE PROTEIN PIL1"/>
    <property type="match status" value="1"/>
</dbReference>
<dbReference type="Proteomes" id="UP000245771">
    <property type="component" value="Unassembled WGS sequence"/>
</dbReference>
<feature type="compositionally biased region" description="Basic and acidic residues" evidence="1">
    <location>
        <begin position="528"/>
        <end position="538"/>
    </location>
</feature>
<dbReference type="EMBL" id="KZ819604">
    <property type="protein sequence ID" value="PWN33742.1"/>
    <property type="molecule type" value="Genomic_DNA"/>
</dbReference>
<feature type="compositionally biased region" description="Basic and acidic residues" evidence="1">
    <location>
        <begin position="749"/>
        <end position="761"/>
    </location>
</feature>
<dbReference type="PANTHER" id="PTHR31962">
    <property type="entry name" value="SPHINGOLIPID LONG CHAIN BASE-RESPONSIVE PROTEIN PIL1"/>
    <property type="match status" value="1"/>
</dbReference>
<dbReference type="STRING" id="1280837.A0A316V8D4"/>
<feature type="compositionally biased region" description="Polar residues" evidence="1">
    <location>
        <begin position="795"/>
        <end position="805"/>
    </location>
</feature>
<feature type="compositionally biased region" description="Low complexity" evidence="1">
    <location>
        <begin position="1190"/>
        <end position="1203"/>
    </location>
</feature>
<dbReference type="GeneID" id="37020904"/>
<dbReference type="GO" id="GO:0006897">
    <property type="term" value="P:endocytosis"/>
    <property type="evidence" value="ECO:0007669"/>
    <property type="project" value="TreeGrafter"/>
</dbReference>
<feature type="compositionally biased region" description="Polar residues" evidence="1">
    <location>
        <begin position="550"/>
        <end position="564"/>
    </location>
</feature>
<dbReference type="InterPro" id="IPR028245">
    <property type="entry name" value="PIL1/LSP1"/>
</dbReference>
<feature type="compositionally biased region" description="Acidic residues" evidence="1">
    <location>
        <begin position="1244"/>
        <end position="1255"/>
    </location>
</feature>
<gene>
    <name evidence="2" type="ORF">FA14DRAFT_161439</name>
</gene>
<feature type="compositionally biased region" description="Polar residues" evidence="1">
    <location>
        <begin position="1120"/>
        <end position="1139"/>
    </location>
</feature>
<dbReference type="RefSeq" id="XP_025354044.1">
    <property type="nucleotide sequence ID" value="XM_025499123.1"/>
</dbReference>
<keyword evidence="3" id="KW-1185">Reference proteome</keyword>
<dbReference type="GO" id="GO:0070941">
    <property type="term" value="P:eisosome assembly"/>
    <property type="evidence" value="ECO:0007669"/>
    <property type="project" value="TreeGrafter"/>
</dbReference>
<feature type="region of interest" description="Disordered" evidence="1">
    <location>
        <begin position="1017"/>
        <end position="1334"/>
    </location>
</feature>
<proteinExistence type="predicted"/>
<organism evidence="2 3">
    <name type="scientific">Meira miltonrushii</name>
    <dbReference type="NCBI Taxonomy" id="1280837"/>
    <lineage>
        <taxon>Eukaryota</taxon>
        <taxon>Fungi</taxon>
        <taxon>Dikarya</taxon>
        <taxon>Basidiomycota</taxon>
        <taxon>Ustilaginomycotina</taxon>
        <taxon>Exobasidiomycetes</taxon>
        <taxon>Exobasidiales</taxon>
        <taxon>Brachybasidiaceae</taxon>
        <taxon>Meira</taxon>
    </lineage>
</organism>
<feature type="region of interest" description="Disordered" evidence="1">
    <location>
        <begin position="360"/>
        <end position="1004"/>
    </location>
</feature>
<feature type="compositionally biased region" description="Polar residues" evidence="1">
    <location>
        <begin position="572"/>
        <end position="581"/>
    </location>
</feature>
<feature type="compositionally biased region" description="Polar residues" evidence="1">
    <location>
        <begin position="254"/>
        <end position="273"/>
    </location>
</feature>
<dbReference type="GO" id="GO:0036286">
    <property type="term" value="C:eisosome filament"/>
    <property type="evidence" value="ECO:0007669"/>
    <property type="project" value="TreeGrafter"/>
</dbReference>
<dbReference type="Gene3D" id="1.20.1270.60">
    <property type="entry name" value="Arfaptin homology (AH) domain/BAR domain"/>
    <property type="match status" value="1"/>
</dbReference>
<dbReference type="GO" id="GO:0005886">
    <property type="term" value="C:plasma membrane"/>
    <property type="evidence" value="ECO:0007669"/>
    <property type="project" value="TreeGrafter"/>
</dbReference>
<dbReference type="InterPro" id="IPR027267">
    <property type="entry name" value="AH/BAR_dom_sf"/>
</dbReference>
<feature type="compositionally biased region" description="Polar residues" evidence="1">
    <location>
        <begin position="698"/>
        <end position="714"/>
    </location>
</feature>
<feature type="compositionally biased region" description="Polar residues" evidence="1">
    <location>
        <begin position="365"/>
        <end position="388"/>
    </location>
</feature>
<feature type="compositionally biased region" description="Polar residues" evidence="1">
    <location>
        <begin position="873"/>
        <end position="884"/>
    </location>
</feature>
<feature type="compositionally biased region" description="Basic and acidic residues" evidence="1">
    <location>
        <begin position="493"/>
        <end position="506"/>
    </location>
</feature>
<feature type="compositionally biased region" description="Polar residues" evidence="1">
    <location>
        <begin position="910"/>
        <end position="924"/>
    </location>
</feature>
<accession>A0A316V8D4</accession>
<dbReference type="OrthoDB" id="3358861at2759"/>
<dbReference type="GO" id="GO:0008289">
    <property type="term" value="F:lipid binding"/>
    <property type="evidence" value="ECO:0007669"/>
    <property type="project" value="TreeGrafter"/>
</dbReference>
<feature type="compositionally biased region" description="Polar residues" evidence="1">
    <location>
        <begin position="614"/>
        <end position="628"/>
    </location>
</feature>
<feature type="compositionally biased region" description="Basic and acidic residues" evidence="1">
    <location>
        <begin position="653"/>
        <end position="664"/>
    </location>
</feature>
<feature type="compositionally biased region" description="Polar residues" evidence="1">
    <location>
        <begin position="831"/>
        <end position="849"/>
    </location>
</feature>
<evidence type="ECO:0000256" key="1">
    <source>
        <dbReference type="SAM" id="MobiDB-lite"/>
    </source>
</evidence>
<dbReference type="InParanoid" id="A0A316V8D4"/>
<name>A0A316V8D4_9BASI</name>
<evidence type="ECO:0000313" key="3">
    <source>
        <dbReference type="Proteomes" id="UP000245771"/>
    </source>
</evidence>
<reference evidence="2 3" key="1">
    <citation type="journal article" date="2018" name="Mol. Biol. Evol.">
        <title>Broad Genomic Sampling Reveals a Smut Pathogenic Ancestry of the Fungal Clade Ustilaginomycotina.</title>
        <authorList>
            <person name="Kijpornyongpan T."/>
            <person name="Mondo S.J."/>
            <person name="Barry K."/>
            <person name="Sandor L."/>
            <person name="Lee J."/>
            <person name="Lipzen A."/>
            <person name="Pangilinan J."/>
            <person name="LaButti K."/>
            <person name="Hainaut M."/>
            <person name="Henrissat B."/>
            <person name="Grigoriev I.V."/>
            <person name="Spatafora J.W."/>
            <person name="Aime M.C."/>
        </authorList>
    </citation>
    <scope>NUCLEOTIDE SEQUENCE [LARGE SCALE GENOMIC DNA]</scope>
    <source>
        <strain evidence="2 3">MCA 3882</strain>
    </source>
</reference>
<protein>
    <submittedName>
        <fullName evidence="2">Uncharacterized protein</fullName>
    </submittedName>
</protein>